<sequence>MKGITMKFDFNNRENVNNFRVNHQISQDNDFHNQYKFSKSREEARYKRLKRLLANFALILAELLVIILIAFYFVSPLNRISSVSVRGNRTILASSMIRNMNAKPGDSVFRLMAHTSRFKKYAFEQNAQLKSIHVRIHKWNHVNVKMSEYPVIAYLSRHNHYYAVTNNGRTAYQCTKVNQAYPILVNFKASQKLRSFVKTYRQLPNSVKPDIDKIVYSPTNIDPDRIHVYMSDGNQIYANYKNWQRKMKYYSAISKSMKKRGTINMELGVYSKAFRH</sequence>
<evidence type="ECO:0000313" key="8">
    <source>
        <dbReference type="EMBL" id="QBP17899.1"/>
    </source>
</evidence>
<keyword evidence="3 6" id="KW-0812">Transmembrane</keyword>
<dbReference type="InterPro" id="IPR005548">
    <property type="entry name" value="Cell_div_FtsQ/DivIB_C"/>
</dbReference>
<evidence type="ECO:0000256" key="6">
    <source>
        <dbReference type="HAMAP-Rule" id="MF_00912"/>
    </source>
</evidence>
<keyword evidence="6" id="KW-0472">Membrane</keyword>
<dbReference type="KEGG" id="lji:ELX58_01760"/>
<dbReference type="InterPro" id="IPR050487">
    <property type="entry name" value="FtsQ_DivIB"/>
</dbReference>
<feature type="domain" description="Cell division protein FtsQ/DivIB C-terminal" evidence="7">
    <location>
        <begin position="153"/>
        <end position="258"/>
    </location>
</feature>
<comment type="subcellular location">
    <subcellularLocation>
        <location evidence="6">Cell membrane</location>
        <topology evidence="6">Single-pass type II membrane protein</topology>
    </subcellularLocation>
    <text evidence="6">Localizes to the division septum.</text>
</comment>
<dbReference type="GO" id="GO:0043093">
    <property type="term" value="P:FtsZ-dependent cytokinesis"/>
    <property type="evidence" value="ECO:0007669"/>
    <property type="project" value="UniProtKB-UniRule"/>
</dbReference>
<keyword evidence="1 6" id="KW-1003">Cell membrane</keyword>
<evidence type="ECO:0000256" key="3">
    <source>
        <dbReference type="ARBA" id="ARBA00022692"/>
    </source>
</evidence>
<dbReference type="Proteomes" id="UP000294321">
    <property type="component" value="Chromosome"/>
</dbReference>
<feature type="transmembrane region" description="Helical" evidence="6">
    <location>
        <begin position="52"/>
        <end position="74"/>
    </location>
</feature>
<gene>
    <name evidence="6" type="primary">divIB</name>
    <name evidence="8" type="ORF">ELX58_01760</name>
</gene>
<dbReference type="PANTHER" id="PTHR37820">
    <property type="entry name" value="CELL DIVISION PROTEIN DIVIB"/>
    <property type="match status" value="1"/>
</dbReference>
<reference evidence="9" key="1">
    <citation type="submission" date="2018-12" db="EMBL/GenBank/DDBJ databases">
        <title>A new species of lactobacillus.</title>
        <authorList>
            <person name="Jian Y."/>
            <person name="Xin L."/>
            <person name="Hong Z.J."/>
            <person name="Ming L.Z."/>
            <person name="Hong X.Z."/>
        </authorList>
    </citation>
    <scope>NUCLEOTIDE SEQUENCE [LARGE SCALE GENOMIC DNA]</scope>
    <source>
        <strain evidence="9">HSLZ-75</strain>
    </source>
</reference>
<evidence type="ECO:0000256" key="4">
    <source>
        <dbReference type="ARBA" id="ARBA00022989"/>
    </source>
</evidence>
<dbReference type="Pfam" id="PF03799">
    <property type="entry name" value="FtsQ_DivIB_C"/>
    <property type="match status" value="1"/>
</dbReference>
<dbReference type="InterPro" id="IPR026580">
    <property type="entry name" value="DivIB"/>
</dbReference>
<comment type="similarity">
    <text evidence="6">Belongs to the FtsQ/DivIB family. DivIB subfamily.</text>
</comment>
<dbReference type="Gene3D" id="3.40.50.10960">
    <property type="match status" value="1"/>
</dbReference>
<proteinExistence type="inferred from homology"/>
<dbReference type="GO" id="GO:0005886">
    <property type="term" value="C:plasma membrane"/>
    <property type="evidence" value="ECO:0007669"/>
    <property type="project" value="UniProtKB-SubCell"/>
</dbReference>
<dbReference type="EMBL" id="CP034726">
    <property type="protein sequence ID" value="QBP17899.1"/>
    <property type="molecule type" value="Genomic_DNA"/>
</dbReference>
<name>A0A4V1ALK3_9LACO</name>
<dbReference type="OrthoDB" id="1819027at2"/>
<comment type="function">
    <text evidence="6">Cell division protein that may be involved in stabilizing or promoting the assembly of the division complex.</text>
</comment>
<evidence type="ECO:0000256" key="1">
    <source>
        <dbReference type="ARBA" id="ARBA00022475"/>
    </source>
</evidence>
<evidence type="ECO:0000313" key="9">
    <source>
        <dbReference type="Proteomes" id="UP000294321"/>
    </source>
</evidence>
<evidence type="ECO:0000256" key="5">
    <source>
        <dbReference type="ARBA" id="ARBA00023306"/>
    </source>
</evidence>
<dbReference type="AlphaFoldDB" id="A0A4V1ALK3"/>
<keyword evidence="5 6" id="KW-0131">Cell cycle</keyword>
<evidence type="ECO:0000256" key="2">
    <source>
        <dbReference type="ARBA" id="ARBA00022618"/>
    </source>
</evidence>
<dbReference type="GO" id="GO:0032153">
    <property type="term" value="C:cell division site"/>
    <property type="evidence" value="ECO:0007669"/>
    <property type="project" value="UniProtKB-UniRule"/>
</dbReference>
<dbReference type="HAMAP" id="MF_00912">
    <property type="entry name" value="DivIB"/>
    <property type="match status" value="1"/>
</dbReference>
<dbReference type="PANTHER" id="PTHR37820:SF1">
    <property type="entry name" value="CELL DIVISION PROTEIN FTSQ"/>
    <property type="match status" value="1"/>
</dbReference>
<protein>
    <recommendedName>
        <fullName evidence="6">Cell division protein DivIB</fullName>
    </recommendedName>
</protein>
<keyword evidence="4 6" id="KW-1133">Transmembrane helix</keyword>
<keyword evidence="9" id="KW-1185">Reference proteome</keyword>
<keyword evidence="2 6" id="KW-0132">Cell division</keyword>
<evidence type="ECO:0000259" key="7">
    <source>
        <dbReference type="Pfam" id="PF03799"/>
    </source>
</evidence>
<organism evidence="8 9">
    <name type="scientific">Acetilactobacillus jinshanensis</name>
    <dbReference type="NCBI Taxonomy" id="1720083"/>
    <lineage>
        <taxon>Bacteria</taxon>
        <taxon>Bacillati</taxon>
        <taxon>Bacillota</taxon>
        <taxon>Bacilli</taxon>
        <taxon>Lactobacillales</taxon>
        <taxon>Lactobacillaceae</taxon>
        <taxon>Acetilactobacillus</taxon>
    </lineage>
</organism>
<accession>A0A4V1ALK3</accession>